<feature type="compositionally biased region" description="Polar residues" evidence="1">
    <location>
        <begin position="124"/>
        <end position="134"/>
    </location>
</feature>
<gene>
    <name evidence="2" type="ORF">LCGC14_1434460</name>
</gene>
<comment type="caution">
    <text evidence="2">The sequence shown here is derived from an EMBL/GenBank/DDBJ whole genome shotgun (WGS) entry which is preliminary data.</text>
</comment>
<proteinExistence type="predicted"/>
<name>A0A0F9M341_9ZZZZ</name>
<feature type="region of interest" description="Disordered" evidence="1">
    <location>
        <begin position="122"/>
        <end position="143"/>
    </location>
</feature>
<sequence length="143" mass="15533">MPGLFTYSLTLESWWASDRVMVRFARVVAPGYLHQVTQRGNRRMQTFFGDGDYRAYLVLLAGNELCVPPYRSRGGKLAGEATGLPNDHCFDRAGAGYSCRARGGPGLAGFIDTGFASFVHHGTGPTQRKQSCSITCHGEGQSP</sequence>
<organism evidence="2">
    <name type="scientific">marine sediment metagenome</name>
    <dbReference type="NCBI Taxonomy" id="412755"/>
    <lineage>
        <taxon>unclassified sequences</taxon>
        <taxon>metagenomes</taxon>
        <taxon>ecological metagenomes</taxon>
    </lineage>
</organism>
<protein>
    <submittedName>
        <fullName evidence="2">Uncharacterized protein</fullName>
    </submittedName>
</protein>
<dbReference type="AlphaFoldDB" id="A0A0F9M341"/>
<accession>A0A0F9M341</accession>
<reference evidence="2" key="1">
    <citation type="journal article" date="2015" name="Nature">
        <title>Complex archaea that bridge the gap between prokaryotes and eukaryotes.</title>
        <authorList>
            <person name="Spang A."/>
            <person name="Saw J.H."/>
            <person name="Jorgensen S.L."/>
            <person name="Zaremba-Niedzwiedzka K."/>
            <person name="Martijn J."/>
            <person name="Lind A.E."/>
            <person name="van Eijk R."/>
            <person name="Schleper C."/>
            <person name="Guy L."/>
            <person name="Ettema T.J."/>
        </authorList>
    </citation>
    <scope>NUCLEOTIDE SEQUENCE</scope>
</reference>
<evidence type="ECO:0000313" key="2">
    <source>
        <dbReference type="EMBL" id="KKM71060.1"/>
    </source>
</evidence>
<dbReference type="EMBL" id="LAZR01009706">
    <property type="protein sequence ID" value="KKM71060.1"/>
    <property type="molecule type" value="Genomic_DNA"/>
</dbReference>
<evidence type="ECO:0000256" key="1">
    <source>
        <dbReference type="SAM" id="MobiDB-lite"/>
    </source>
</evidence>